<accession>A0AC61RQX7</accession>
<gene>
    <name evidence="1" type="ORF">E5329_20990</name>
</gene>
<proteinExistence type="predicted"/>
<sequence>MYGYGKTGYDGKNQIYKSMLLGYNAGALEALQKYVIEGDFTPENLGENEVILSVLQMDDTKNNDLPGFYKEGSPLMEYHAGDAISIKYRADLHTDSMEYEALEDYDAEYVYKTYKVKAIVSFPHMFDCNKTLYPLLITSDHSIQKIAPESGIQCMYCDGDGDLDFAQKDLLEQQLIRISTDNSNVSTRSLIDEAKQNEMFYHKQMVYIYGISIITFLLVLINMINNFRYRMQKRTKEICMLRAIGMSVAMTKKVMLFENLILGWISVLAAFALSHPTLKYLYEMSDMQSFGHKFHFVYTEFSLMAVGALAICALLSFRILKSWKTKQITEGIGRFE</sequence>
<organism evidence="1 2">
    <name type="scientific">Petralouisia muris</name>
    <dbReference type="NCBI Taxonomy" id="3032872"/>
    <lineage>
        <taxon>Bacteria</taxon>
        <taxon>Bacillati</taxon>
        <taxon>Bacillota</taxon>
        <taxon>Clostridia</taxon>
        <taxon>Lachnospirales</taxon>
        <taxon>Lachnospiraceae</taxon>
        <taxon>Petralouisia</taxon>
    </lineage>
</organism>
<reference evidence="1" key="1">
    <citation type="submission" date="2019-04" db="EMBL/GenBank/DDBJ databases">
        <title>Microbes associate with the intestines of laboratory mice.</title>
        <authorList>
            <person name="Navarre W."/>
            <person name="Wong E."/>
            <person name="Huang K."/>
            <person name="Tropini C."/>
            <person name="Ng K."/>
            <person name="Yu B."/>
        </authorList>
    </citation>
    <scope>NUCLEOTIDE SEQUENCE</scope>
    <source>
        <strain evidence="1">NM01_1-7b</strain>
    </source>
</reference>
<dbReference type="EMBL" id="SRYA01000057">
    <property type="protein sequence ID" value="TGY91449.1"/>
    <property type="molecule type" value="Genomic_DNA"/>
</dbReference>
<dbReference type="Proteomes" id="UP000304953">
    <property type="component" value="Unassembled WGS sequence"/>
</dbReference>
<keyword evidence="2" id="KW-1185">Reference proteome</keyword>
<evidence type="ECO:0000313" key="1">
    <source>
        <dbReference type="EMBL" id="TGY91449.1"/>
    </source>
</evidence>
<comment type="caution">
    <text evidence="1">The sequence shown here is derived from an EMBL/GenBank/DDBJ whole genome shotgun (WGS) entry which is preliminary data.</text>
</comment>
<name>A0AC61RQX7_9FIRM</name>
<evidence type="ECO:0000313" key="2">
    <source>
        <dbReference type="Proteomes" id="UP000304953"/>
    </source>
</evidence>
<protein>
    <submittedName>
        <fullName evidence="1">ABC transporter permease</fullName>
    </submittedName>
</protein>